<keyword evidence="7" id="KW-1185">Reference proteome</keyword>
<comment type="caution">
    <text evidence="6">The sequence shown here is derived from an EMBL/GenBank/DDBJ whole genome shotgun (WGS) entry which is preliminary data.</text>
</comment>
<dbReference type="InterPro" id="IPR000847">
    <property type="entry name" value="LysR_HTH_N"/>
</dbReference>
<name>A0A6H9YHD5_9ACTN</name>
<evidence type="ECO:0000256" key="4">
    <source>
        <dbReference type="ARBA" id="ARBA00023163"/>
    </source>
</evidence>
<dbReference type="OrthoDB" id="79118at2"/>
<dbReference type="SUPFAM" id="SSF53850">
    <property type="entry name" value="Periplasmic binding protein-like II"/>
    <property type="match status" value="1"/>
</dbReference>
<evidence type="ECO:0000313" key="6">
    <source>
        <dbReference type="EMBL" id="KAB2345206.1"/>
    </source>
</evidence>
<dbReference type="PANTHER" id="PTHR30346:SF0">
    <property type="entry name" value="HCA OPERON TRANSCRIPTIONAL ACTIVATOR HCAR"/>
    <property type="match status" value="1"/>
</dbReference>
<dbReference type="PROSITE" id="PS50931">
    <property type="entry name" value="HTH_LYSR"/>
    <property type="match status" value="1"/>
</dbReference>
<keyword evidence="2" id="KW-0805">Transcription regulation</keyword>
<dbReference type="GO" id="GO:0003677">
    <property type="term" value="F:DNA binding"/>
    <property type="evidence" value="ECO:0007669"/>
    <property type="project" value="UniProtKB-KW"/>
</dbReference>
<reference evidence="6 7" key="1">
    <citation type="submission" date="2019-09" db="EMBL/GenBank/DDBJ databases">
        <title>Actinomadura physcomitrii sp. nov., a novel actinomycete isolated from moss [Physcomitrium sphaericum (Ludw) Fuernr].</title>
        <authorList>
            <person name="Zhuang X."/>
            <person name="Liu C."/>
        </authorList>
    </citation>
    <scope>NUCLEOTIDE SEQUENCE [LARGE SCALE GENOMIC DNA]</scope>
    <source>
        <strain evidence="6 7">HMC1</strain>
    </source>
</reference>
<evidence type="ECO:0000256" key="3">
    <source>
        <dbReference type="ARBA" id="ARBA00023125"/>
    </source>
</evidence>
<dbReference type="FunFam" id="1.10.10.10:FF:000001">
    <property type="entry name" value="LysR family transcriptional regulator"/>
    <property type="match status" value="1"/>
</dbReference>
<dbReference type="Gene3D" id="3.40.190.10">
    <property type="entry name" value="Periplasmic binding protein-like II"/>
    <property type="match status" value="2"/>
</dbReference>
<dbReference type="Pfam" id="PF00126">
    <property type="entry name" value="HTH_1"/>
    <property type="match status" value="1"/>
</dbReference>
<dbReference type="InterPro" id="IPR036388">
    <property type="entry name" value="WH-like_DNA-bd_sf"/>
</dbReference>
<dbReference type="AlphaFoldDB" id="A0A6H9YHD5"/>
<evidence type="ECO:0000313" key="7">
    <source>
        <dbReference type="Proteomes" id="UP000468735"/>
    </source>
</evidence>
<sequence length="368" mass="39994">MQCRPDQDSPCRSRRAPGAGICGTRMFHHGASAGRDSMELRVVEAFFAVADELHFGRAAARLGVTQGRVSQMIRSLEREIGAALFVRSSRQVELTVLGERFHTQALAGYEQLMGALRDSREAATVVGGRLRIGFLPGSGGYIAPVVAAFEERHPDCSVEVGSVPLPAALIPYDLLASGEYDIIVGWAPCGDPKVVTAAGLTVGSTFISTPRAVVVPEGHPLTTFETVTWDDLVDYELLNPSNTVRPEIRDLWTQRSTPSGRALRYTADDLLTMGGGRERTVEDLLFLVARGRGLYVSITALMDHFPQQGLALIPLRDAAPKHLVPMWMTAAETATIRAFAEVTAANRPQGVEMQIIEQGEWETDCHPC</sequence>
<comment type="similarity">
    <text evidence="1">Belongs to the LysR transcriptional regulatory family.</text>
</comment>
<gene>
    <name evidence="6" type="ORF">F8566_28485</name>
</gene>
<dbReference type="Gene3D" id="1.10.10.10">
    <property type="entry name" value="Winged helix-like DNA-binding domain superfamily/Winged helix DNA-binding domain"/>
    <property type="match status" value="1"/>
</dbReference>
<keyword evidence="3" id="KW-0238">DNA-binding</keyword>
<proteinExistence type="inferred from homology"/>
<dbReference type="Pfam" id="PF03466">
    <property type="entry name" value="LysR_substrate"/>
    <property type="match status" value="1"/>
</dbReference>
<dbReference type="PANTHER" id="PTHR30346">
    <property type="entry name" value="TRANSCRIPTIONAL DUAL REGULATOR HCAR-RELATED"/>
    <property type="match status" value="1"/>
</dbReference>
<dbReference type="Proteomes" id="UP000468735">
    <property type="component" value="Unassembled WGS sequence"/>
</dbReference>
<dbReference type="InterPro" id="IPR005119">
    <property type="entry name" value="LysR_subst-bd"/>
</dbReference>
<dbReference type="GO" id="GO:0003700">
    <property type="term" value="F:DNA-binding transcription factor activity"/>
    <property type="evidence" value="ECO:0007669"/>
    <property type="project" value="InterPro"/>
</dbReference>
<evidence type="ECO:0000256" key="2">
    <source>
        <dbReference type="ARBA" id="ARBA00023015"/>
    </source>
</evidence>
<organism evidence="6 7">
    <name type="scientific">Actinomadura rudentiformis</name>
    <dbReference type="NCBI Taxonomy" id="359158"/>
    <lineage>
        <taxon>Bacteria</taxon>
        <taxon>Bacillati</taxon>
        <taxon>Actinomycetota</taxon>
        <taxon>Actinomycetes</taxon>
        <taxon>Streptosporangiales</taxon>
        <taxon>Thermomonosporaceae</taxon>
        <taxon>Actinomadura</taxon>
    </lineage>
</organism>
<dbReference type="InterPro" id="IPR036390">
    <property type="entry name" value="WH_DNA-bd_sf"/>
</dbReference>
<feature type="domain" description="HTH lysR-type" evidence="5">
    <location>
        <begin position="38"/>
        <end position="95"/>
    </location>
</feature>
<keyword evidence="4" id="KW-0804">Transcription</keyword>
<dbReference type="PRINTS" id="PR00039">
    <property type="entry name" value="HTHLYSR"/>
</dbReference>
<dbReference type="GO" id="GO:0032993">
    <property type="term" value="C:protein-DNA complex"/>
    <property type="evidence" value="ECO:0007669"/>
    <property type="project" value="TreeGrafter"/>
</dbReference>
<dbReference type="EMBL" id="WBMT01000014">
    <property type="protein sequence ID" value="KAB2345206.1"/>
    <property type="molecule type" value="Genomic_DNA"/>
</dbReference>
<accession>A0A6H9YHD5</accession>
<dbReference type="SUPFAM" id="SSF46785">
    <property type="entry name" value="Winged helix' DNA-binding domain"/>
    <property type="match status" value="1"/>
</dbReference>
<evidence type="ECO:0000259" key="5">
    <source>
        <dbReference type="PROSITE" id="PS50931"/>
    </source>
</evidence>
<evidence type="ECO:0000256" key="1">
    <source>
        <dbReference type="ARBA" id="ARBA00009437"/>
    </source>
</evidence>
<protein>
    <submittedName>
        <fullName evidence="6">LysR family transcriptional regulator</fullName>
    </submittedName>
</protein>